<sequence length="181" mass="20391">MIPCEPTPTGMWSNMDCTSLSFTGSTSLRLRFVRMRRTPQLMSKPTPPGDTTALGSLISNAATFPIEKPYPAPPCTASQRTFTRVRVRERDAPLHDARQRRHVGELLQRRKEGPGVRGVLLQLLEQQLGECFVGEKVSFHVHPGHEALFHAVQVPRRRVRLYEGALRLVARTFAHIKLCSL</sequence>
<evidence type="ECO:0000313" key="1">
    <source>
        <dbReference type="EMBL" id="GIX61529.1"/>
    </source>
</evidence>
<dbReference type="Proteomes" id="UP001497744">
    <property type="component" value="Unassembled WGS sequence"/>
</dbReference>
<dbReference type="EMBL" id="BPLF01000001">
    <property type="protein sequence ID" value="GIX61529.1"/>
    <property type="molecule type" value="Genomic_DNA"/>
</dbReference>
<dbReference type="AlphaFoldDB" id="A0AAV4LSF8"/>
<proteinExistence type="predicted"/>
<organism evidence="1 2">
    <name type="scientific">Babesia caballi</name>
    <dbReference type="NCBI Taxonomy" id="5871"/>
    <lineage>
        <taxon>Eukaryota</taxon>
        <taxon>Sar</taxon>
        <taxon>Alveolata</taxon>
        <taxon>Apicomplexa</taxon>
        <taxon>Aconoidasida</taxon>
        <taxon>Piroplasmida</taxon>
        <taxon>Babesiidae</taxon>
        <taxon>Babesia</taxon>
    </lineage>
</organism>
<reference evidence="1 2" key="1">
    <citation type="submission" date="2021-06" db="EMBL/GenBank/DDBJ databases">
        <title>Genome sequence of Babesia caballi.</title>
        <authorList>
            <person name="Yamagishi J."/>
            <person name="Kidaka T."/>
            <person name="Ochi A."/>
        </authorList>
    </citation>
    <scope>NUCLEOTIDE SEQUENCE [LARGE SCALE GENOMIC DNA]</scope>
    <source>
        <strain evidence="1">USDA-D6B2</strain>
    </source>
</reference>
<gene>
    <name evidence="1" type="ORF">BcabD6B2_09640</name>
</gene>
<protein>
    <submittedName>
        <fullName evidence="1">Preprotein translocase subunit SecA</fullName>
    </submittedName>
</protein>
<accession>A0AAV4LSF8</accession>
<name>A0AAV4LSF8_BABCB</name>
<evidence type="ECO:0000313" key="2">
    <source>
        <dbReference type="Proteomes" id="UP001497744"/>
    </source>
</evidence>
<comment type="caution">
    <text evidence="1">The sequence shown here is derived from an EMBL/GenBank/DDBJ whole genome shotgun (WGS) entry which is preliminary data.</text>
</comment>
<dbReference type="RefSeq" id="XP_067713600.1">
    <property type="nucleotide sequence ID" value="XM_067857499.1"/>
</dbReference>
<keyword evidence="2" id="KW-1185">Reference proteome</keyword>
<dbReference type="GeneID" id="94193012"/>